<proteinExistence type="predicted"/>
<organism evidence="2 3">
    <name type="scientific">Belnapia arida</name>
    <dbReference type="NCBI Taxonomy" id="2804533"/>
    <lineage>
        <taxon>Bacteria</taxon>
        <taxon>Pseudomonadati</taxon>
        <taxon>Pseudomonadota</taxon>
        <taxon>Alphaproteobacteria</taxon>
        <taxon>Acetobacterales</taxon>
        <taxon>Roseomonadaceae</taxon>
        <taxon>Belnapia</taxon>
    </lineage>
</organism>
<sequence length="67" mass="7101">MIVPAVLVIGLATGQRVVLGLAPTGMVLLMTTLILSALTFSRPRTTTHTGAVHLTLFAIFLVLIFNP</sequence>
<dbReference type="RefSeq" id="WP_202830115.1">
    <property type="nucleotide sequence ID" value="NZ_JAETWB010000001.1"/>
</dbReference>
<dbReference type="PANTHER" id="PTHR37958:SF1">
    <property type="entry name" value="SODIUM-POTASSIUM_PROTON ANTIPORTER CHAA"/>
    <property type="match status" value="1"/>
</dbReference>
<gene>
    <name evidence="2" type="ORF">JMJ56_03045</name>
</gene>
<reference evidence="2 3" key="1">
    <citation type="submission" date="2021-01" db="EMBL/GenBank/DDBJ databases">
        <title>Belnapia mucosa sp. nov. and Belnapia arida sp. nov., isolated from the Tabernas Desert (Almeria, Spain).</title>
        <authorList>
            <person name="Molina-Menor E."/>
            <person name="Vidal-Verdu A."/>
            <person name="Calonge A."/>
            <person name="Satari L."/>
            <person name="Pereto J."/>
            <person name="Porcar M."/>
        </authorList>
    </citation>
    <scope>NUCLEOTIDE SEQUENCE [LARGE SCALE GENOMIC DNA]</scope>
    <source>
        <strain evidence="2 3">T18</strain>
    </source>
</reference>
<keyword evidence="1" id="KW-0812">Transmembrane</keyword>
<keyword evidence="1" id="KW-0472">Membrane</keyword>
<keyword evidence="3" id="KW-1185">Reference proteome</keyword>
<dbReference type="EMBL" id="JAETWB010000001">
    <property type="protein sequence ID" value="MBL6076966.1"/>
    <property type="molecule type" value="Genomic_DNA"/>
</dbReference>
<keyword evidence="1" id="KW-1133">Transmembrane helix</keyword>
<protein>
    <submittedName>
        <fullName evidence="2">Uncharacterized protein</fullName>
    </submittedName>
</protein>
<accession>A0ABS1TWZ9</accession>
<dbReference type="PANTHER" id="PTHR37958">
    <property type="entry name" value="SODIUM-POTASSIUM/PROTON ANTIPORTER CHAA"/>
    <property type="match status" value="1"/>
</dbReference>
<dbReference type="Proteomes" id="UP000660885">
    <property type="component" value="Unassembled WGS sequence"/>
</dbReference>
<dbReference type="InterPro" id="IPR052946">
    <property type="entry name" value="Alkaline_pH_Ca-Antiporter"/>
</dbReference>
<name>A0ABS1TWZ9_9PROT</name>
<evidence type="ECO:0000313" key="2">
    <source>
        <dbReference type="EMBL" id="MBL6076966.1"/>
    </source>
</evidence>
<feature type="transmembrane region" description="Helical" evidence="1">
    <location>
        <begin position="24"/>
        <end position="41"/>
    </location>
</feature>
<evidence type="ECO:0000256" key="1">
    <source>
        <dbReference type="SAM" id="Phobius"/>
    </source>
</evidence>
<feature type="transmembrane region" description="Helical" evidence="1">
    <location>
        <begin position="48"/>
        <end position="65"/>
    </location>
</feature>
<evidence type="ECO:0000313" key="3">
    <source>
        <dbReference type="Proteomes" id="UP000660885"/>
    </source>
</evidence>
<comment type="caution">
    <text evidence="2">The sequence shown here is derived from an EMBL/GenBank/DDBJ whole genome shotgun (WGS) entry which is preliminary data.</text>
</comment>